<gene>
    <name evidence="1" type="ORF">FOYG_12549</name>
</gene>
<reference evidence="1 2" key="1">
    <citation type="submission" date="2011-06" db="EMBL/GenBank/DDBJ databases">
        <title>The Genome Sequence of Fusarium oxysporum FOSC 3-a.</title>
        <authorList>
            <consortium name="The Broad Institute Genome Sequencing Platform"/>
            <person name="Ma L.-J."/>
            <person name="Gale L.R."/>
            <person name="Schwartz D.C."/>
            <person name="Zhou S."/>
            <person name="Corby-Kistler H."/>
            <person name="Young S.K."/>
            <person name="Zeng Q."/>
            <person name="Gargeya S."/>
            <person name="Fitzgerald M."/>
            <person name="Haas B."/>
            <person name="Abouelleil A."/>
            <person name="Alvarado L."/>
            <person name="Arachchi H.M."/>
            <person name="Berlin A."/>
            <person name="Brown A."/>
            <person name="Chapman S.B."/>
            <person name="Chen Z."/>
            <person name="Dunbar C."/>
            <person name="Freedman E."/>
            <person name="Gearin G."/>
            <person name="Gellesch M."/>
            <person name="Goldberg J."/>
            <person name="Griggs A."/>
            <person name="Gujja S."/>
            <person name="Heiman D."/>
            <person name="Howarth C."/>
            <person name="Larson L."/>
            <person name="Lui A."/>
            <person name="MacDonald P.J.P."/>
            <person name="Mehta T."/>
            <person name="Montmayeur A."/>
            <person name="Murphy C."/>
            <person name="Neiman D."/>
            <person name="Pearson M."/>
            <person name="Priest M."/>
            <person name="Roberts A."/>
            <person name="Saif S."/>
            <person name="Shea T."/>
            <person name="Shenoy N."/>
            <person name="Sisk P."/>
            <person name="Stolte C."/>
            <person name="Sykes S."/>
            <person name="Wortman J."/>
            <person name="Nusbaum C."/>
            <person name="Birren B."/>
        </authorList>
    </citation>
    <scope>NUCLEOTIDE SEQUENCE [LARGE SCALE GENOMIC DNA]</scope>
    <source>
        <strain evidence="2">FOSC 3-a</strain>
    </source>
</reference>
<dbReference type="AlphaFoldDB" id="W9HWH6"/>
<dbReference type="EMBL" id="JH717846">
    <property type="protein sequence ID" value="EWY85360.1"/>
    <property type="molecule type" value="Genomic_DNA"/>
</dbReference>
<proteinExistence type="predicted"/>
<sequence>MLPAAQFLFTTRRQHQWKIVRGFHQQDRIIAMVSFINLLMVDLCIKGQESKHLRATTIPNAGRQQVVALYISGFRNVYPRGFRASRLREIKSTFNIIWVDGHLRSSLRHWTALSNGFNM</sequence>
<evidence type="ECO:0000313" key="1">
    <source>
        <dbReference type="EMBL" id="EWY85360.1"/>
    </source>
</evidence>
<organism evidence="1 2">
    <name type="scientific">Fusarium oxysporum NRRL 32931</name>
    <dbReference type="NCBI Taxonomy" id="660029"/>
    <lineage>
        <taxon>Eukaryota</taxon>
        <taxon>Fungi</taxon>
        <taxon>Dikarya</taxon>
        <taxon>Ascomycota</taxon>
        <taxon>Pezizomycotina</taxon>
        <taxon>Sordariomycetes</taxon>
        <taxon>Hypocreomycetidae</taxon>
        <taxon>Hypocreales</taxon>
        <taxon>Nectriaceae</taxon>
        <taxon>Fusarium</taxon>
        <taxon>Fusarium oxysporum species complex</taxon>
    </lineage>
</organism>
<accession>W9HWH6</accession>
<protein>
    <submittedName>
        <fullName evidence="1">Uncharacterized protein</fullName>
    </submittedName>
</protein>
<dbReference type="HOGENOM" id="CLU_2061575_0_0_1"/>
<name>W9HWH6_FUSOX</name>
<evidence type="ECO:0000313" key="2">
    <source>
        <dbReference type="Proteomes" id="UP000030753"/>
    </source>
</evidence>
<dbReference type="Proteomes" id="UP000030753">
    <property type="component" value="Unassembled WGS sequence"/>
</dbReference>